<comment type="caution">
    <text evidence="1">The sequence shown here is derived from an EMBL/GenBank/DDBJ whole genome shotgun (WGS) entry which is preliminary data.</text>
</comment>
<name>A0A6N7Z953_9PSEU</name>
<evidence type="ECO:0000313" key="2">
    <source>
        <dbReference type="Proteomes" id="UP000440096"/>
    </source>
</evidence>
<reference evidence="1 2" key="1">
    <citation type="submission" date="2019-11" db="EMBL/GenBank/DDBJ databases">
        <title>Draft genome of Amycolatopsis RM579.</title>
        <authorList>
            <person name="Duangmal K."/>
            <person name="Mingma R."/>
        </authorList>
    </citation>
    <scope>NUCLEOTIDE SEQUENCE [LARGE SCALE GENOMIC DNA]</scope>
    <source>
        <strain evidence="1 2">RM579</strain>
    </source>
</reference>
<gene>
    <name evidence="1" type="ORF">GKO32_29555</name>
</gene>
<organism evidence="1 2">
    <name type="scientific">Amycolatopsis pithecellobii</name>
    <dbReference type="NCBI Taxonomy" id="664692"/>
    <lineage>
        <taxon>Bacteria</taxon>
        <taxon>Bacillati</taxon>
        <taxon>Actinomycetota</taxon>
        <taxon>Actinomycetes</taxon>
        <taxon>Pseudonocardiales</taxon>
        <taxon>Pseudonocardiaceae</taxon>
        <taxon>Amycolatopsis</taxon>
    </lineage>
</organism>
<accession>A0A6N7Z953</accession>
<keyword evidence="2" id="KW-1185">Reference proteome</keyword>
<evidence type="ECO:0000313" key="1">
    <source>
        <dbReference type="EMBL" id="MTD58096.1"/>
    </source>
</evidence>
<dbReference type="OrthoDB" id="3629502at2"/>
<dbReference type="EMBL" id="WMBA01000060">
    <property type="protein sequence ID" value="MTD58096.1"/>
    <property type="molecule type" value="Genomic_DNA"/>
</dbReference>
<protein>
    <recommendedName>
        <fullName evidence="3">Type II toxin-antitoxin system PemK/MazF family toxin</fullName>
    </recommendedName>
</protein>
<dbReference type="Proteomes" id="UP000440096">
    <property type="component" value="Unassembled WGS sequence"/>
</dbReference>
<dbReference type="AlphaFoldDB" id="A0A6N7Z953"/>
<sequence>MAPRPRRGQLWTVAGPDRRRVLVYSGDMFNDLDAVPYVITMDVVDTPDPLTVTTPDGLHISYTRLDHLPKDSLGELAGEISGQLLETVNTRLFMVLTTS</sequence>
<evidence type="ECO:0008006" key="3">
    <source>
        <dbReference type="Google" id="ProtNLM"/>
    </source>
</evidence>
<proteinExistence type="predicted"/>
<dbReference type="RefSeq" id="WP_154760200.1">
    <property type="nucleotide sequence ID" value="NZ_WMBA01000060.1"/>
</dbReference>